<dbReference type="Proteomes" id="UP000215145">
    <property type="component" value="Unassembled WGS sequence"/>
</dbReference>
<dbReference type="Pfam" id="PF07282">
    <property type="entry name" value="Cas12f1-like_TNB"/>
    <property type="match status" value="1"/>
</dbReference>
<gene>
    <name evidence="3" type="ORF">CGZ75_13705</name>
</gene>
<dbReference type="AlphaFoldDB" id="A0A229NW71"/>
<keyword evidence="1" id="KW-0238">DNA-binding</keyword>
<protein>
    <recommendedName>
        <fullName evidence="2">Cas12f1-like TNB domain-containing protein</fullName>
    </recommendedName>
</protein>
<evidence type="ECO:0000313" key="3">
    <source>
        <dbReference type="EMBL" id="OXM14044.1"/>
    </source>
</evidence>
<name>A0A229NW71_9BACL</name>
<feature type="domain" description="Cas12f1-like TNB" evidence="2">
    <location>
        <begin position="48"/>
        <end position="86"/>
    </location>
</feature>
<keyword evidence="4" id="KW-1185">Reference proteome</keyword>
<comment type="caution">
    <text evidence="3">The sequence shown here is derived from an EMBL/GenBank/DDBJ whole genome shotgun (WGS) entry which is preliminary data.</text>
</comment>
<organism evidence="3 4">
    <name type="scientific">Paenibacillus herberti</name>
    <dbReference type="NCBI Taxonomy" id="1619309"/>
    <lineage>
        <taxon>Bacteria</taxon>
        <taxon>Bacillati</taxon>
        <taxon>Bacillota</taxon>
        <taxon>Bacilli</taxon>
        <taxon>Bacillales</taxon>
        <taxon>Paenibacillaceae</taxon>
        <taxon>Paenibacillus</taxon>
    </lineage>
</organism>
<proteinExistence type="predicted"/>
<evidence type="ECO:0000259" key="2">
    <source>
        <dbReference type="Pfam" id="PF07282"/>
    </source>
</evidence>
<dbReference type="GO" id="GO:0003677">
    <property type="term" value="F:DNA binding"/>
    <property type="evidence" value="ECO:0007669"/>
    <property type="project" value="UniProtKB-KW"/>
</dbReference>
<dbReference type="InterPro" id="IPR010095">
    <property type="entry name" value="Cas12f1-like_TNB"/>
</dbReference>
<reference evidence="3 4" key="1">
    <citation type="submission" date="2017-07" db="EMBL/GenBank/DDBJ databases">
        <title>Paenibacillus herberti R33 genome sequencing and assembly.</title>
        <authorList>
            <person name="Su W."/>
        </authorList>
    </citation>
    <scope>NUCLEOTIDE SEQUENCE [LARGE SCALE GENOMIC DNA]</scope>
    <source>
        <strain evidence="3 4">R33</strain>
    </source>
</reference>
<accession>A0A229NW71</accession>
<evidence type="ECO:0000313" key="4">
    <source>
        <dbReference type="Proteomes" id="UP000215145"/>
    </source>
</evidence>
<sequence>MQKKRRLRFERKNPSGNYFVFLLCEVDIQSLPKLETVLGVDLGIGINWATIRTMLIYKAVWYGRQLSVVAKTYPSSQLCHGCGTRNPEVKQLAYGIGAVPIVARSMTEIIMPSMNTSIGLCRRRACSIG</sequence>
<dbReference type="EMBL" id="NMUQ01000002">
    <property type="protein sequence ID" value="OXM14044.1"/>
    <property type="molecule type" value="Genomic_DNA"/>
</dbReference>
<evidence type="ECO:0000256" key="1">
    <source>
        <dbReference type="ARBA" id="ARBA00023125"/>
    </source>
</evidence>